<reference evidence="2" key="1">
    <citation type="submission" date="2018-05" db="EMBL/GenBank/DDBJ databases">
        <authorList>
            <person name="Lanie J.A."/>
            <person name="Ng W.-L."/>
            <person name="Kazmierczak K.M."/>
            <person name="Andrzejewski T.M."/>
            <person name="Davidsen T.M."/>
            <person name="Wayne K.J."/>
            <person name="Tettelin H."/>
            <person name="Glass J.I."/>
            <person name="Rusch D."/>
            <person name="Podicherti R."/>
            <person name="Tsui H.-C.T."/>
            <person name="Winkler M.E."/>
        </authorList>
    </citation>
    <scope>NUCLEOTIDE SEQUENCE</scope>
</reference>
<feature type="domain" description="DUF4325" evidence="1">
    <location>
        <begin position="35"/>
        <end position="89"/>
    </location>
</feature>
<gene>
    <name evidence="2" type="ORF">METZ01_LOCUS308465</name>
</gene>
<proteinExistence type="predicted"/>
<dbReference type="AlphaFoldDB" id="A0A382N7U2"/>
<evidence type="ECO:0000259" key="1">
    <source>
        <dbReference type="Pfam" id="PF14213"/>
    </source>
</evidence>
<dbReference type="InterPro" id="IPR025474">
    <property type="entry name" value="DUF4325"/>
</dbReference>
<dbReference type="EMBL" id="UINC01097690">
    <property type="protein sequence ID" value="SVC55611.1"/>
    <property type="molecule type" value="Genomic_DNA"/>
</dbReference>
<sequence length="118" mass="13703">MENEFKINLYEIMGTSTPAGRTSEDGEPAGDTIKNLLLENWEKYEKIMVYFEGVVQMTRPFVDEAFAKVLEVYTLDQFNQKLHFPDANDRIVKSLNDAIKLRMKIIKIQKEREEQGGL</sequence>
<protein>
    <recommendedName>
        <fullName evidence="1">DUF4325 domain-containing protein</fullName>
    </recommendedName>
</protein>
<name>A0A382N7U2_9ZZZZ</name>
<evidence type="ECO:0000313" key="2">
    <source>
        <dbReference type="EMBL" id="SVC55611.1"/>
    </source>
</evidence>
<accession>A0A382N7U2</accession>
<organism evidence="2">
    <name type="scientific">marine metagenome</name>
    <dbReference type="NCBI Taxonomy" id="408172"/>
    <lineage>
        <taxon>unclassified sequences</taxon>
        <taxon>metagenomes</taxon>
        <taxon>ecological metagenomes</taxon>
    </lineage>
</organism>
<dbReference type="Pfam" id="PF14213">
    <property type="entry name" value="DUF4325"/>
    <property type="match status" value="1"/>
</dbReference>